<accession>A0AAU7V6B0</accession>
<protein>
    <submittedName>
        <fullName evidence="2">Alpha/beta fold hydrolase</fullName>
    </submittedName>
</protein>
<dbReference type="SUPFAM" id="SSF53474">
    <property type="entry name" value="alpha/beta-Hydrolases"/>
    <property type="match status" value="1"/>
</dbReference>
<dbReference type="RefSeq" id="WP_350257406.1">
    <property type="nucleotide sequence ID" value="NZ_CP138335.1"/>
</dbReference>
<evidence type="ECO:0000313" key="2">
    <source>
        <dbReference type="EMBL" id="XBW07200.1"/>
    </source>
</evidence>
<reference evidence="2" key="1">
    <citation type="submission" date="2023-11" db="EMBL/GenBank/DDBJ databases">
        <title>Scrofimicrobium hongkongense sp. nov., isolated from a patient with peritonitis.</title>
        <authorList>
            <person name="Lao H.Y."/>
            <person name="Wong A.Y.P."/>
            <person name="Ng T.L."/>
            <person name="Wong R.Y.L."/>
            <person name="Yau M.C.Y."/>
            <person name="Lam J.Y.W."/>
            <person name="Siu G.K.H."/>
        </authorList>
    </citation>
    <scope>NUCLEOTIDE SEQUENCE</scope>
    <source>
        <strain evidence="2">R131</strain>
    </source>
</reference>
<keyword evidence="2" id="KW-0378">Hydrolase</keyword>
<dbReference type="InterPro" id="IPR000073">
    <property type="entry name" value="AB_hydrolase_1"/>
</dbReference>
<organism evidence="2">
    <name type="scientific">Scrofimicrobium appendicitidis</name>
    <dbReference type="NCBI Taxonomy" id="3079930"/>
    <lineage>
        <taxon>Bacteria</taxon>
        <taxon>Bacillati</taxon>
        <taxon>Actinomycetota</taxon>
        <taxon>Actinomycetes</taxon>
        <taxon>Actinomycetales</taxon>
        <taxon>Actinomycetaceae</taxon>
        <taxon>Scrofimicrobium</taxon>
    </lineage>
</organism>
<proteinExistence type="predicted"/>
<dbReference type="InterPro" id="IPR050266">
    <property type="entry name" value="AB_hydrolase_sf"/>
</dbReference>
<dbReference type="Pfam" id="PF12697">
    <property type="entry name" value="Abhydrolase_6"/>
    <property type="match status" value="1"/>
</dbReference>
<dbReference type="GO" id="GO:0016787">
    <property type="term" value="F:hydrolase activity"/>
    <property type="evidence" value="ECO:0007669"/>
    <property type="project" value="UniProtKB-KW"/>
</dbReference>
<evidence type="ECO:0000259" key="1">
    <source>
        <dbReference type="Pfam" id="PF12697"/>
    </source>
</evidence>
<dbReference type="KEGG" id="sapp:SAC06_05985"/>
<dbReference type="AlphaFoldDB" id="A0AAU7V6B0"/>
<feature type="domain" description="AB hydrolase-1" evidence="1">
    <location>
        <begin position="17"/>
        <end position="249"/>
    </location>
</feature>
<dbReference type="InterPro" id="IPR029058">
    <property type="entry name" value="AB_hydrolase_fold"/>
</dbReference>
<dbReference type="Gene3D" id="3.40.50.1820">
    <property type="entry name" value="alpha/beta hydrolase"/>
    <property type="match status" value="1"/>
</dbReference>
<name>A0AAU7V6B0_9ACTO</name>
<dbReference type="PRINTS" id="PR00111">
    <property type="entry name" value="ABHYDROLASE"/>
</dbReference>
<sequence>MTAFELQQDGPAGAPTLVLAHSLGSDVRIWDEVVADLADSWHIVRWNLPGHGASEIPSGPARMETVVEVLLSQLDEAGIGRFHVAGISLGAIASLAVAEMAPERVLSLAMLDSGAALLPSEPWFDRAELVRAEGMSSLVDATMDRWFTPEFRAGKGESRYRRTRETFLACPVEGYAYCCELIGNTDLRADLSQIQVPTLILTGDEDAGMSPGKAEELAHQIPGAAGSFQVIKNSRHLTCVEHPRQVAAALTQVMCQVI</sequence>
<dbReference type="EMBL" id="CP138335">
    <property type="protein sequence ID" value="XBW07200.1"/>
    <property type="molecule type" value="Genomic_DNA"/>
</dbReference>
<gene>
    <name evidence="2" type="ORF">SAC06_05985</name>
</gene>
<dbReference type="PANTHER" id="PTHR43798">
    <property type="entry name" value="MONOACYLGLYCEROL LIPASE"/>
    <property type="match status" value="1"/>
</dbReference>